<keyword evidence="2" id="KW-0560">Oxidoreductase</keyword>
<evidence type="ECO:0000313" key="4">
    <source>
        <dbReference type="EMBL" id="TFH67569.1"/>
    </source>
</evidence>
<evidence type="ECO:0000313" key="5">
    <source>
        <dbReference type="Proteomes" id="UP000298133"/>
    </source>
</evidence>
<feature type="domain" description="Enoyl reductase (ER)" evidence="3">
    <location>
        <begin position="11"/>
        <end position="350"/>
    </location>
</feature>
<dbReference type="InterPro" id="IPR036291">
    <property type="entry name" value="NAD(P)-bd_dom_sf"/>
</dbReference>
<dbReference type="InterPro" id="IPR013154">
    <property type="entry name" value="ADH-like_N"/>
</dbReference>
<dbReference type="GO" id="GO:0070402">
    <property type="term" value="F:NADPH binding"/>
    <property type="evidence" value="ECO:0007669"/>
    <property type="project" value="TreeGrafter"/>
</dbReference>
<dbReference type="InterPro" id="IPR011032">
    <property type="entry name" value="GroES-like_sf"/>
</dbReference>
<dbReference type="Pfam" id="PF08240">
    <property type="entry name" value="ADH_N"/>
    <property type="match status" value="1"/>
</dbReference>
<keyword evidence="5" id="KW-1185">Reference proteome</keyword>
<proteinExistence type="predicted"/>
<dbReference type="AlphaFoldDB" id="A0A4Y8UIM0"/>
<dbReference type="OrthoDB" id="9785812at2"/>
<dbReference type="SUPFAM" id="SSF50129">
    <property type="entry name" value="GroES-like"/>
    <property type="match status" value="1"/>
</dbReference>
<evidence type="ECO:0000259" key="3">
    <source>
        <dbReference type="SMART" id="SM00829"/>
    </source>
</evidence>
<keyword evidence="1" id="KW-0521">NADP</keyword>
<dbReference type="SUPFAM" id="SSF51735">
    <property type="entry name" value="NAD(P)-binding Rossmann-fold domains"/>
    <property type="match status" value="1"/>
</dbReference>
<dbReference type="EMBL" id="SPIA01000003">
    <property type="protein sequence ID" value="TFH67569.1"/>
    <property type="molecule type" value="Genomic_DNA"/>
</dbReference>
<dbReference type="SMART" id="SM00829">
    <property type="entry name" value="PKS_ER"/>
    <property type="match status" value="1"/>
</dbReference>
<evidence type="ECO:0000256" key="2">
    <source>
        <dbReference type="ARBA" id="ARBA00023002"/>
    </source>
</evidence>
<name>A0A4Y8UIM0_9GAMM</name>
<dbReference type="Gene3D" id="3.90.180.10">
    <property type="entry name" value="Medium-chain alcohol dehydrogenases, catalytic domain"/>
    <property type="match status" value="1"/>
</dbReference>
<dbReference type="Pfam" id="PF13602">
    <property type="entry name" value="ADH_zinc_N_2"/>
    <property type="match status" value="1"/>
</dbReference>
<sequence length="354" mass="37628">MHTVQIINSSDDLSGVQIVASERSAPSPEQLSVRMVKAAVHPSDLNYIRGDYRAGLEKLLWNYQESQPTFDAARQQPHPTMPCIPGGEGVGIVESCGSAVDSAQWLGKRVAVTAGPPNGTWQQYLNVLPQQAVALPDALPDEQAALMMINPLTALAMTRYILKAQPGDWLLMSAGASAVSKMVAALGRHYGFKTISIVRNRASADGNAGQLGDEVVISEEQDLARRVKEITAGRGVAMALDCVGGSTAEALIGCLTERGRALLYGTLDAPSFNLFSRNLMMTNATLSGFYLPGWLAAQSLQARNEALAELAKLSATGLLFSQVDAQYPLDQAVAAVKASTARGRTGKILLDFTG</sequence>
<dbReference type="InterPro" id="IPR020843">
    <property type="entry name" value="ER"/>
</dbReference>
<dbReference type="CDD" id="cd05282">
    <property type="entry name" value="ETR_like"/>
    <property type="match status" value="1"/>
</dbReference>
<evidence type="ECO:0000256" key="1">
    <source>
        <dbReference type="ARBA" id="ARBA00022857"/>
    </source>
</evidence>
<dbReference type="GO" id="GO:0016651">
    <property type="term" value="F:oxidoreductase activity, acting on NAD(P)H"/>
    <property type="evidence" value="ECO:0007669"/>
    <property type="project" value="TreeGrafter"/>
</dbReference>
<reference evidence="4 5" key="1">
    <citation type="submission" date="2019-03" db="EMBL/GenBank/DDBJ databases">
        <title>Draft genome of Gammaproteobacteria bacterium LSUCC0057, a member of the SAR92 clade.</title>
        <authorList>
            <person name="Lanclos V.C."/>
            <person name="Doiron C."/>
            <person name="Henson M.W."/>
            <person name="Thrash J.C."/>
        </authorList>
    </citation>
    <scope>NUCLEOTIDE SEQUENCE [LARGE SCALE GENOMIC DNA]</scope>
    <source>
        <strain evidence="4 5">LSUCC0057</strain>
    </source>
</reference>
<comment type="caution">
    <text evidence="4">The sequence shown here is derived from an EMBL/GenBank/DDBJ whole genome shotgun (WGS) entry which is preliminary data.</text>
</comment>
<accession>A0A4Y8UIM0</accession>
<dbReference type="PANTHER" id="PTHR48106">
    <property type="entry name" value="QUINONE OXIDOREDUCTASE PIG3-RELATED"/>
    <property type="match status" value="1"/>
</dbReference>
<protein>
    <recommendedName>
        <fullName evidence="3">Enoyl reductase (ER) domain-containing protein</fullName>
    </recommendedName>
</protein>
<organism evidence="4 5">
    <name type="scientific">Gammaproteobacteria bacterium LSUCC0057</name>
    <dbReference type="NCBI Taxonomy" id="2559237"/>
    <lineage>
        <taxon>Bacteria</taxon>
        <taxon>Pseudomonadati</taxon>
        <taxon>Pseudomonadota</taxon>
        <taxon>Gammaproteobacteria</taxon>
        <taxon>Cellvibrionales</taxon>
        <taxon>Porticoccaceae</taxon>
        <taxon>SAR92 clade</taxon>
    </lineage>
</organism>
<dbReference type="Gene3D" id="3.40.50.720">
    <property type="entry name" value="NAD(P)-binding Rossmann-like Domain"/>
    <property type="match status" value="1"/>
</dbReference>
<dbReference type="PANTHER" id="PTHR48106:SF2">
    <property type="entry name" value="ZN2+-BINDING DEHYDROGENASE"/>
    <property type="match status" value="1"/>
</dbReference>
<dbReference type="Proteomes" id="UP000298133">
    <property type="component" value="Unassembled WGS sequence"/>
</dbReference>
<gene>
    <name evidence="4" type="ORF">E3W66_08870</name>
</gene>